<dbReference type="AlphaFoldDB" id="A0A432MFY9"/>
<dbReference type="PROSITE" id="PS51257">
    <property type="entry name" value="PROKAR_LIPOPROTEIN"/>
    <property type="match status" value="1"/>
</dbReference>
<accession>A0A432MFY9</accession>
<evidence type="ECO:0000256" key="2">
    <source>
        <dbReference type="SAM" id="SignalP"/>
    </source>
</evidence>
<evidence type="ECO:0008006" key="5">
    <source>
        <dbReference type="Google" id="ProtNLM"/>
    </source>
</evidence>
<feature type="region of interest" description="Disordered" evidence="1">
    <location>
        <begin position="30"/>
        <end position="81"/>
    </location>
</feature>
<sequence length="81" mass="8602">MRFMKTVRVLFLFPVAAAAGLLVGCGSGNPKIAEAPPYEPPPTTPAPPKMKGPDGTSYEYGSNPDYQEAMEKMNASQGLGR</sequence>
<feature type="chain" id="PRO_5019492659" description="Lipoprotein" evidence="2">
    <location>
        <begin position="19"/>
        <end position="81"/>
    </location>
</feature>
<comment type="caution">
    <text evidence="3">The sequence shown here is derived from an EMBL/GenBank/DDBJ whole genome shotgun (WGS) entry which is preliminary data.</text>
</comment>
<feature type="compositionally biased region" description="Pro residues" evidence="1">
    <location>
        <begin position="37"/>
        <end position="50"/>
    </location>
</feature>
<feature type="signal peptide" evidence="2">
    <location>
        <begin position="1"/>
        <end position="18"/>
    </location>
</feature>
<reference evidence="3 4" key="2">
    <citation type="submission" date="2019-01" db="EMBL/GenBank/DDBJ databases">
        <title>Tautonia sociabilis, a novel thermotolerant planctomycete of Isosphaeraceae family, isolated from a 4000 m deep subterranean habitat.</title>
        <authorList>
            <person name="Kovaleva O.L."/>
            <person name="Elcheninov A.G."/>
            <person name="Van Heerden E."/>
            <person name="Toshchakov S.V."/>
            <person name="Novikov A."/>
            <person name="Bonch-Osmolovskaya E.A."/>
            <person name="Kublanov I.V."/>
        </authorList>
    </citation>
    <scope>NUCLEOTIDE SEQUENCE [LARGE SCALE GENOMIC DNA]</scope>
    <source>
        <strain evidence="3 4">GM2012</strain>
    </source>
</reference>
<protein>
    <recommendedName>
        <fullName evidence="5">Lipoprotein</fullName>
    </recommendedName>
</protein>
<organism evidence="3 4">
    <name type="scientific">Tautonia sociabilis</name>
    <dbReference type="NCBI Taxonomy" id="2080755"/>
    <lineage>
        <taxon>Bacteria</taxon>
        <taxon>Pseudomonadati</taxon>
        <taxon>Planctomycetota</taxon>
        <taxon>Planctomycetia</taxon>
        <taxon>Isosphaerales</taxon>
        <taxon>Isosphaeraceae</taxon>
        <taxon>Tautonia</taxon>
    </lineage>
</organism>
<name>A0A432MFY9_9BACT</name>
<gene>
    <name evidence="3" type="ORF">TsocGM_18535</name>
</gene>
<reference evidence="3 4" key="1">
    <citation type="submission" date="2018-12" db="EMBL/GenBank/DDBJ databases">
        <authorList>
            <person name="Toschakov S.V."/>
        </authorList>
    </citation>
    <scope>NUCLEOTIDE SEQUENCE [LARGE SCALE GENOMIC DNA]</scope>
    <source>
        <strain evidence="3 4">GM2012</strain>
    </source>
</reference>
<dbReference type="Proteomes" id="UP000280296">
    <property type="component" value="Unassembled WGS sequence"/>
</dbReference>
<keyword evidence="4" id="KW-1185">Reference proteome</keyword>
<dbReference type="EMBL" id="RYZH01000040">
    <property type="protein sequence ID" value="RUL85374.1"/>
    <property type="molecule type" value="Genomic_DNA"/>
</dbReference>
<keyword evidence="2" id="KW-0732">Signal</keyword>
<evidence type="ECO:0000256" key="1">
    <source>
        <dbReference type="SAM" id="MobiDB-lite"/>
    </source>
</evidence>
<proteinExistence type="predicted"/>
<evidence type="ECO:0000313" key="3">
    <source>
        <dbReference type="EMBL" id="RUL85374.1"/>
    </source>
</evidence>
<evidence type="ECO:0000313" key="4">
    <source>
        <dbReference type="Proteomes" id="UP000280296"/>
    </source>
</evidence>
<dbReference type="RefSeq" id="WP_126726953.1">
    <property type="nucleotide sequence ID" value="NZ_RYZH01000040.1"/>
</dbReference>